<proteinExistence type="predicted"/>
<dbReference type="PANTHER" id="PTHR30344">
    <property type="entry name" value="6-PHOSPHOGLUCONOLACTONASE-RELATED"/>
    <property type="match status" value="1"/>
</dbReference>
<dbReference type="GO" id="GO:0017057">
    <property type="term" value="F:6-phosphogluconolactonase activity"/>
    <property type="evidence" value="ECO:0007669"/>
    <property type="project" value="TreeGrafter"/>
</dbReference>
<protein>
    <submittedName>
        <fullName evidence="2">Uncharacterized protein</fullName>
    </submittedName>
</protein>
<feature type="signal peptide" evidence="1">
    <location>
        <begin position="1"/>
        <end position="20"/>
    </location>
</feature>
<feature type="chain" id="PRO_5031310141" evidence="1">
    <location>
        <begin position="21"/>
        <end position="413"/>
    </location>
</feature>
<accession>A0A7S4QD41</accession>
<keyword evidence="1" id="KW-0732">Signal</keyword>
<reference evidence="2" key="1">
    <citation type="submission" date="2021-01" db="EMBL/GenBank/DDBJ databases">
        <authorList>
            <person name="Corre E."/>
            <person name="Pelletier E."/>
            <person name="Niang G."/>
            <person name="Scheremetjew M."/>
            <person name="Finn R."/>
            <person name="Kale V."/>
            <person name="Holt S."/>
            <person name="Cochrane G."/>
            <person name="Meng A."/>
            <person name="Brown T."/>
            <person name="Cohen L."/>
        </authorList>
    </citation>
    <scope>NUCLEOTIDE SEQUENCE</scope>
    <source>
        <strain evidence="2">GSO104</strain>
    </source>
</reference>
<gene>
    <name evidence="2" type="ORF">DBRI00130_LOCUS226</name>
</gene>
<sequence>MKIFSAPLLLSLLTGSFVDGAGKNPDNAVGALISMSNGYLTPDVFNPNELVPLFLENYRPNDLVMYHRFEDGTYSIQGKFPTGGDGFGPAVVTNSIISVGSNVFVCNMLSNTVTMFEINRFGAVRLDTVTSGGSTPSSLAYRDGILYVFNAAYDVPSNAIFAKGTPSITAFEVHDGSMTPIPKFTRTLTDWTDEGGAEIEITPDGRFLLAGIAGIADETFETFNSALLVYRLNDAGRPSAEPVEVLQEGLDYFSAAVIDEYEGKTFLYAANLIGGTVSSYRLRNGGQIVPITPPVQGPSIGSDAAVCWVERYGNYLYTSNFSDNTITSFLIDRSTGSVTLLEEIAFDVSAVSGAFGALDILIVDNYLYYVDGQATALIGFEIGDDGSLTVLTDAEGAPLVEIGATTGLAYVEF</sequence>
<dbReference type="EMBL" id="HBNS01000270">
    <property type="protein sequence ID" value="CAE4578167.1"/>
    <property type="molecule type" value="Transcribed_RNA"/>
</dbReference>
<evidence type="ECO:0000313" key="2">
    <source>
        <dbReference type="EMBL" id="CAE4578167.1"/>
    </source>
</evidence>
<organism evidence="2">
    <name type="scientific">Ditylum brightwellii</name>
    <dbReference type="NCBI Taxonomy" id="49249"/>
    <lineage>
        <taxon>Eukaryota</taxon>
        <taxon>Sar</taxon>
        <taxon>Stramenopiles</taxon>
        <taxon>Ochrophyta</taxon>
        <taxon>Bacillariophyta</taxon>
        <taxon>Mediophyceae</taxon>
        <taxon>Lithodesmiophycidae</taxon>
        <taxon>Lithodesmiales</taxon>
        <taxon>Lithodesmiaceae</taxon>
        <taxon>Ditylum</taxon>
    </lineage>
</organism>
<dbReference type="Gene3D" id="2.130.10.10">
    <property type="entry name" value="YVTN repeat-like/Quinoprotein amine dehydrogenase"/>
    <property type="match status" value="2"/>
</dbReference>
<name>A0A7S4QD41_9STRA</name>
<dbReference type="PANTHER" id="PTHR30344:SF1">
    <property type="entry name" value="6-PHOSPHOGLUCONOLACTONASE"/>
    <property type="match status" value="1"/>
</dbReference>
<evidence type="ECO:0000256" key="1">
    <source>
        <dbReference type="SAM" id="SignalP"/>
    </source>
</evidence>
<dbReference type="AlphaFoldDB" id="A0A7S4QD41"/>
<dbReference type="InterPro" id="IPR050282">
    <property type="entry name" value="Cycloisomerase_2"/>
</dbReference>
<dbReference type="InterPro" id="IPR015943">
    <property type="entry name" value="WD40/YVTN_repeat-like_dom_sf"/>
</dbReference>
<dbReference type="SUPFAM" id="SSF101908">
    <property type="entry name" value="Putative isomerase YbhE"/>
    <property type="match status" value="1"/>
</dbReference>